<comment type="subcellular location">
    <subcellularLocation>
        <location evidence="1">Nucleus</location>
    </subcellularLocation>
</comment>
<dbReference type="PANTHER" id="PTHR10221:SF20">
    <property type="entry name" value="TAF6 C-TERMINAL HEAT REPEAT DOMAIN-CONTAINING PROTEIN"/>
    <property type="match status" value="1"/>
</dbReference>
<dbReference type="OrthoDB" id="361039at2759"/>
<feature type="compositionally biased region" description="Basic and acidic residues" evidence="6">
    <location>
        <begin position="57"/>
        <end position="77"/>
    </location>
</feature>
<dbReference type="CDD" id="cd08050">
    <property type="entry name" value="TAF6C"/>
    <property type="match status" value="1"/>
</dbReference>
<evidence type="ECO:0000256" key="4">
    <source>
        <dbReference type="ARBA" id="ARBA00023163"/>
    </source>
</evidence>
<evidence type="ECO:0000313" key="8">
    <source>
        <dbReference type="EMBL" id="EFO92283.1"/>
    </source>
</evidence>
<evidence type="ECO:0000256" key="1">
    <source>
        <dbReference type="ARBA" id="ARBA00004123"/>
    </source>
</evidence>
<dbReference type="FunCoup" id="E3M5M8">
    <property type="interactions" value="73"/>
</dbReference>
<evidence type="ECO:0000256" key="5">
    <source>
        <dbReference type="ARBA" id="ARBA00023242"/>
    </source>
</evidence>
<evidence type="ECO:0000313" key="9">
    <source>
        <dbReference type="Proteomes" id="UP000008281"/>
    </source>
</evidence>
<dbReference type="InterPro" id="IPR037796">
    <property type="entry name" value="TAF6"/>
</dbReference>
<dbReference type="InterPro" id="IPR011442">
    <property type="entry name" value="TAF6_C"/>
</dbReference>
<keyword evidence="9" id="KW-1185">Reference proteome</keyword>
<feature type="region of interest" description="Disordered" evidence="6">
    <location>
        <begin position="57"/>
        <end position="90"/>
    </location>
</feature>
<keyword evidence="3" id="KW-0805">Transcription regulation</keyword>
<evidence type="ECO:0000256" key="6">
    <source>
        <dbReference type="SAM" id="MobiDB-lite"/>
    </source>
</evidence>
<accession>E3M5M8</accession>
<organism evidence="9">
    <name type="scientific">Caenorhabditis remanei</name>
    <name type="common">Caenorhabditis vulgaris</name>
    <dbReference type="NCBI Taxonomy" id="31234"/>
    <lineage>
        <taxon>Eukaryota</taxon>
        <taxon>Metazoa</taxon>
        <taxon>Ecdysozoa</taxon>
        <taxon>Nematoda</taxon>
        <taxon>Chromadorea</taxon>
        <taxon>Rhabditida</taxon>
        <taxon>Rhabditina</taxon>
        <taxon>Rhabditomorpha</taxon>
        <taxon>Rhabditoidea</taxon>
        <taxon>Rhabditidae</taxon>
        <taxon>Peloderinae</taxon>
        <taxon>Caenorhabditis</taxon>
    </lineage>
</organism>
<evidence type="ECO:0000256" key="2">
    <source>
        <dbReference type="ARBA" id="ARBA00007688"/>
    </source>
</evidence>
<dbReference type="SUPFAM" id="SSF47113">
    <property type="entry name" value="Histone-fold"/>
    <property type="match status" value="1"/>
</dbReference>
<dbReference type="GO" id="GO:0003713">
    <property type="term" value="F:transcription coactivator activity"/>
    <property type="evidence" value="ECO:0007669"/>
    <property type="project" value="TreeGrafter"/>
</dbReference>
<evidence type="ECO:0000256" key="3">
    <source>
        <dbReference type="ARBA" id="ARBA00023015"/>
    </source>
</evidence>
<dbReference type="InParanoid" id="E3M5M8"/>
<proteinExistence type="inferred from homology"/>
<dbReference type="GO" id="GO:0016251">
    <property type="term" value="F:RNA polymerase II general transcription initiation factor activity"/>
    <property type="evidence" value="ECO:0007669"/>
    <property type="project" value="InterPro"/>
</dbReference>
<name>E3M5M8_CAERE</name>
<dbReference type="Gene3D" id="1.25.40.770">
    <property type="entry name" value="TAF6, C-terminal HEAT repeat domain"/>
    <property type="match status" value="1"/>
</dbReference>
<dbReference type="AlphaFoldDB" id="E3M5M8"/>
<dbReference type="HOGENOM" id="CLU_342026_0_0_1"/>
<dbReference type="GO" id="GO:0046695">
    <property type="term" value="C:SLIK (SAGA-like) complex"/>
    <property type="evidence" value="ECO:0007669"/>
    <property type="project" value="InterPro"/>
</dbReference>
<feature type="domain" description="TAF6 C-terminal HEAT repeat" evidence="7">
    <location>
        <begin position="276"/>
        <end position="474"/>
    </location>
</feature>
<dbReference type="eggNOG" id="KOG2549">
    <property type="taxonomic scope" value="Eukaryota"/>
</dbReference>
<protein>
    <recommendedName>
        <fullName evidence="7">TAF6 C-terminal HEAT repeat domain-containing protein</fullName>
    </recommendedName>
</protein>
<keyword evidence="4" id="KW-0804">Transcription</keyword>
<gene>
    <name evidence="8" type="ORF">CRE_10940</name>
</gene>
<evidence type="ECO:0000259" key="7">
    <source>
        <dbReference type="Pfam" id="PF07571"/>
    </source>
</evidence>
<dbReference type="Proteomes" id="UP000008281">
    <property type="component" value="Unassembled WGS sequence"/>
</dbReference>
<dbReference type="GO" id="GO:0000124">
    <property type="term" value="C:SAGA complex"/>
    <property type="evidence" value="ECO:0007669"/>
    <property type="project" value="InterPro"/>
</dbReference>
<comment type="similarity">
    <text evidence="2">Belongs to the TAF6 family.</text>
</comment>
<dbReference type="InterPro" id="IPR046344">
    <property type="entry name" value="TAF6_C_sf"/>
</dbReference>
<dbReference type="GO" id="GO:0046982">
    <property type="term" value="F:protein heterodimerization activity"/>
    <property type="evidence" value="ECO:0007669"/>
    <property type="project" value="InterPro"/>
</dbReference>
<dbReference type="EMBL" id="DS268425">
    <property type="protein sequence ID" value="EFO92283.1"/>
    <property type="molecule type" value="Genomic_DNA"/>
</dbReference>
<sequence>MEMRVDEGHIGNFMVLNSRLVKIKETPSKSEEEKNGLIKQIGEKCVPKQFIPVLKREMKEEGSQTEDISKSKRKCPETRAPSEIPVSEPKPSPTLDDIISFISSTSADFTNISKQLTREAANAIGGCTRLILRTIIENAKTNALRENRQRIVPSDVDLAICSAEINSDFTCPLLKPTPATDRMYWGRKMTKPKKTIDANSSEIVSHERFCDSIMIKDHWLVVDGVQPCVPENVIPTEVKQKYQEQQQETQRVFGYGVSGVRKQIPEKRPTTQTVLMLQEHQVLYAEMTKILTNGSALERQKVLETIETDTGFQFLAGRFVILIAEGVRLHIGTKNIRGLANLLKLAWSLMKNPHIWLEKYLYVLVPSLISCVVSKSMVPIVDPARAGLKTKTSTVNVGTPELTSEDRERIIRDLEFEFKLRESTGKLLAELASIYKDQNLRVRIIQMLRKVLTGNKDPVAIYGVLCTFFAFGSLVSFFSLCISLTFSNFQTINTVVLPRMHDIFCSLQASRNDIPTVKATMTKLRKLLVETEIERMEVIQNKTIELIMKIIFENEIFNERKLADRDAYVALYAEFGALFYDYALNTGMINENTGHLKVNRPSLLLQRKDFRIELEKFRRGRRTVSAHHPHHQQRNLAMMADDELLDNLLDDSNRPWARAAAQVEETEQNTWISQDKDTFLRKPKLFLVRKEQDQDAKLVASFIRPLEYGYMPSLPSTRSHRRGFADAAPNETAPRESIIGQSIYASRASDSVVVSKESDEILRRFVARSDEQSGAIIYGRKMLMTPQGRSTIDDEIAQAASQLSSVRLRNSVAANPSAVTVDEMRRGRFLHRADRLDNV</sequence>
<keyword evidence="5" id="KW-0539">Nucleus</keyword>
<dbReference type="GO" id="GO:0005669">
    <property type="term" value="C:transcription factor TFIID complex"/>
    <property type="evidence" value="ECO:0007669"/>
    <property type="project" value="InterPro"/>
</dbReference>
<dbReference type="OMA" id="MEHQVLY"/>
<dbReference type="PANTHER" id="PTHR10221">
    <property type="entry name" value="TRANSCRIPTION INITIATION FACTOR TFIID SUBUNIT 6"/>
    <property type="match status" value="1"/>
</dbReference>
<reference evidence="8" key="1">
    <citation type="submission" date="2007-07" db="EMBL/GenBank/DDBJ databases">
        <title>PCAP assembly of the Caenorhabditis remanei genome.</title>
        <authorList>
            <consortium name="The Caenorhabditis remanei Sequencing Consortium"/>
            <person name="Wilson R.K."/>
        </authorList>
    </citation>
    <scope>NUCLEOTIDE SEQUENCE [LARGE SCALE GENOMIC DNA]</scope>
    <source>
        <strain evidence="8">PB4641</strain>
    </source>
</reference>
<dbReference type="STRING" id="31234.E3M5M8"/>
<dbReference type="InterPro" id="IPR009072">
    <property type="entry name" value="Histone-fold"/>
</dbReference>
<dbReference type="Pfam" id="PF07571">
    <property type="entry name" value="TAF6_C"/>
    <property type="match status" value="1"/>
</dbReference>
<dbReference type="GO" id="GO:0051123">
    <property type="term" value="P:RNA polymerase II preinitiation complex assembly"/>
    <property type="evidence" value="ECO:0007669"/>
    <property type="project" value="TreeGrafter"/>
</dbReference>